<name>A0A232F6U2_9HYME</name>
<organism evidence="2 3">
    <name type="scientific">Trichomalopsis sarcophagae</name>
    <dbReference type="NCBI Taxonomy" id="543379"/>
    <lineage>
        <taxon>Eukaryota</taxon>
        <taxon>Metazoa</taxon>
        <taxon>Ecdysozoa</taxon>
        <taxon>Arthropoda</taxon>
        <taxon>Hexapoda</taxon>
        <taxon>Insecta</taxon>
        <taxon>Pterygota</taxon>
        <taxon>Neoptera</taxon>
        <taxon>Endopterygota</taxon>
        <taxon>Hymenoptera</taxon>
        <taxon>Apocrita</taxon>
        <taxon>Proctotrupomorpha</taxon>
        <taxon>Chalcidoidea</taxon>
        <taxon>Pteromalidae</taxon>
        <taxon>Pteromalinae</taxon>
        <taxon>Trichomalopsis</taxon>
    </lineage>
</organism>
<comment type="caution">
    <text evidence="2">The sequence shown here is derived from an EMBL/GenBank/DDBJ whole genome shotgun (WGS) entry which is preliminary data.</text>
</comment>
<keyword evidence="3" id="KW-1185">Reference proteome</keyword>
<feature type="compositionally biased region" description="Basic and acidic residues" evidence="1">
    <location>
        <begin position="333"/>
        <end position="349"/>
    </location>
</feature>
<feature type="compositionally biased region" description="Basic residues" evidence="1">
    <location>
        <begin position="350"/>
        <end position="364"/>
    </location>
</feature>
<gene>
    <name evidence="2" type="ORF">TSAR_004307</name>
</gene>
<feature type="region of interest" description="Disordered" evidence="1">
    <location>
        <begin position="64"/>
        <end position="86"/>
    </location>
</feature>
<proteinExistence type="predicted"/>
<dbReference type="EMBL" id="NNAY01000866">
    <property type="protein sequence ID" value="OXU26149.1"/>
    <property type="molecule type" value="Genomic_DNA"/>
</dbReference>
<feature type="region of interest" description="Disordered" evidence="1">
    <location>
        <begin position="333"/>
        <end position="364"/>
    </location>
</feature>
<dbReference type="AlphaFoldDB" id="A0A232F6U2"/>
<evidence type="ECO:0000256" key="1">
    <source>
        <dbReference type="SAM" id="MobiDB-lite"/>
    </source>
</evidence>
<evidence type="ECO:0000313" key="3">
    <source>
        <dbReference type="Proteomes" id="UP000215335"/>
    </source>
</evidence>
<feature type="region of interest" description="Disordered" evidence="1">
    <location>
        <begin position="153"/>
        <end position="181"/>
    </location>
</feature>
<dbReference type="STRING" id="543379.A0A232F6U2"/>
<dbReference type="Proteomes" id="UP000215335">
    <property type="component" value="Unassembled WGS sequence"/>
</dbReference>
<reference evidence="2 3" key="1">
    <citation type="journal article" date="2017" name="Curr. Biol.">
        <title>The Evolution of Venom by Co-option of Single-Copy Genes.</title>
        <authorList>
            <person name="Martinson E.O."/>
            <person name="Mrinalini"/>
            <person name="Kelkar Y.D."/>
            <person name="Chang C.H."/>
            <person name="Werren J.H."/>
        </authorList>
    </citation>
    <scope>NUCLEOTIDE SEQUENCE [LARGE SCALE GENOMIC DNA]</scope>
    <source>
        <strain evidence="2 3">Alberta</strain>
        <tissue evidence="2">Whole body</tissue>
    </source>
</reference>
<sequence length="364" mass="44921">MLIGGKWKLDYFLVELRMKMIKKIETEVEELTTYWTEKGIEEYRDWLQIQLQIKWIRKRAKRNEKEKENGTQGAEGKKTKRKEVRRKMSETKKLEERLEWALERIRELKIWMLEKNKEERREKEKWLKELKIKDEEIRELRNRIENLESKKEKITTIEGSEEESERDKKEKRDTKSRCSSGKDYTGDGYLREKIGEEWWWTEKVNENMLRIDFKEEIMGMKMGGKRGKLLYFGRVAKLKEREDRFHLIKVARELEEKKTEKNEKFKITLENKTIKIGEEWFKWNRKEGGLKKIIEEKDEEPLMKSWKGAMLCEMRMQEEKKKKEIEKKKMKMQEIESVEQERKQMEQKRIRTRREKQKRKERKI</sequence>
<accession>A0A232F6U2</accession>
<evidence type="ECO:0000313" key="2">
    <source>
        <dbReference type="EMBL" id="OXU26149.1"/>
    </source>
</evidence>
<feature type="compositionally biased region" description="Basic and acidic residues" evidence="1">
    <location>
        <begin position="165"/>
        <end position="176"/>
    </location>
</feature>
<protein>
    <submittedName>
        <fullName evidence="2">Uncharacterized protein</fullName>
    </submittedName>
</protein>